<evidence type="ECO:0000256" key="14">
    <source>
        <dbReference type="PIRSR" id="PIRSR038885-1"/>
    </source>
</evidence>
<dbReference type="GO" id="GO:0046872">
    <property type="term" value="F:metal ion binding"/>
    <property type="evidence" value="ECO:0007669"/>
    <property type="project" value="UniProtKB-UniRule"/>
</dbReference>
<evidence type="ECO:0000259" key="18">
    <source>
        <dbReference type="PROSITE" id="PS51003"/>
    </source>
</evidence>
<protein>
    <recommendedName>
        <fullName evidence="2 16">Cytochrome b</fullName>
    </recommendedName>
</protein>
<feature type="transmembrane region" description="Helical" evidence="16">
    <location>
        <begin position="147"/>
        <end position="172"/>
    </location>
</feature>
<feature type="transmembrane region" description="Helical" evidence="16">
    <location>
        <begin position="118"/>
        <end position="140"/>
    </location>
</feature>
<dbReference type="PANTHER" id="PTHR19271:SF16">
    <property type="entry name" value="CYTOCHROME B"/>
    <property type="match status" value="1"/>
</dbReference>
<evidence type="ECO:0000259" key="17">
    <source>
        <dbReference type="PROSITE" id="PS51002"/>
    </source>
</evidence>
<keyword evidence="6 16" id="KW-0812">Transmembrane</keyword>
<keyword evidence="10 16" id="KW-1133">Transmembrane helix</keyword>
<dbReference type="GeneID" id="22976094"/>
<dbReference type="GO" id="GO:0006122">
    <property type="term" value="P:mitochondrial electron transport, ubiquinol to cytochrome c"/>
    <property type="evidence" value="ECO:0007669"/>
    <property type="project" value="TreeGrafter"/>
</dbReference>
<gene>
    <name evidence="19" type="primary">cob</name>
</gene>
<evidence type="ECO:0000256" key="10">
    <source>
        <dbReference type="ARBA" id="ARBA00022989"/>
    </source>
</evidence>
<keyword evidence="11 15" id="KW-0408">Iron</keyword>
<feature type="transmembrane region" description="Helical" evidence="16">
    <location>
        <begin position="331"/>
        <end position="347"/>
    </location>
</feature>
<accession>A0A0B5GCT5</accession>
<keyword evidence="8" id="KW-0999">Mitochondrion inner membrane</keyword>
<dbReference type="InterPro" id="IPR016174">
    <property type="entry name" value="Di-haem_cyt_TM"/>
</dbReference>
<evidence type="ECO:0000256" key="1">
    <source>
        <dbReference type="ARBA" id="ARBA00004448"/>
    </source>
</evidence>
<feature type="domain" description="Cytochrome b/b6 C-terminal region profile" evidence="18">
    <location>
        <begin position="218"/>
        <end position="387"/>
    </location>
</feature>
<dbReference type="GO" id="GO:0005743">
    <property type="term" value="C:mitochondrial inner membrane"/>
    <property type="evidence" value="ECO:0007669"/>
    <property type="project" value="UniProtKB-SubCell"/>
</dbReference>
<dbReference type="InterPro" id="IPR036150">
    <property type="entry name" value="Cyt_b/b6_C_sf"/>
</dbReference>
<dbReference type="GO" id="GO:0045275">
    <property type="term" value="C:respiratory chain complex III"/>
    <property type="evidence" value="ECO:0007669"/>
    <property type="project" value="InterPro"/>
</dbReference>
<dbReference type="InterPro" id="IPR048259">
    <property type="entry name" value="Cytochrome_b_N_euk/bac"/>
</dbReference>
<sequence length="388" mass="45792">MNNHVISNVIFTSVFYKNFYSFLVKYPTPVNFNIFWNFGFLAGIFLAIQILSGFFLTMFYTPHIDYAFDSIEHIMRDVNYGWFIRYMHSNGASFFFLVVYIHMLRGLYYNSYQHPRMLVWFSGVLIYILMMGTAFLGYVLPWGQMSYWAATVITNFVTVIPFVGKDLVYWIWGGFSINNATLNRFYSLHFILPFVILVIVVYHIYILHKMGSSNPLGIRSLKLNKIPFYPYYIVKDMLGLVLLLIPFCYILFFFPDSLGHSDNYVRANPLVTPAHIVPEWYFLPLYGILRSISDKTYGIIVMFVSLICFFFLPFLNKKIVLDKYDSGKRKYFWVFVFNFIFLGYLGSQTPDFPVIELGLLCTHIHLLYVFYYFLIKETLVSTYFIIKK</sequence>
<feature type="binding site" description="axial binding residue" evidence="15">
    <location>
        <position position="88"/>
    </location>
    <ligand>
        <name>heme b</name>
        <dbReference type="ChEBI" id="CHEBI:60344"/>
        <label>b562</label>
    </ligand>
    <ligandPart>
        <name>Fe</name>
        <dbReference type="ChEBI" id="CHEBI:18248"/>
    </ligandPart>
</feature>
<dbReference type="CDD" id="cd00284">
    <property type="entry name" value="Cytochrome_b_N"/>
    <property type="match status" value="1"/>
</dbReference>
<evidence type="ECO:0000256" key="11">
    <source>
        <dbReference type="ARBA" id="ARBA00023004"/>
    </source>
</evidence>
<dbReference type="Pfam" id="PF00032">
    <property type="entry name" value="Cytochrom_B_C"/>
    <property type="match status" value="1"/>
</dbReference>
<organism evidence="19">
    <name type="scientific">Stachyamoeba lipophora</name>
    <dbReference type="NCBI Taxonomy" id="463046"/>
    <lineage>
        <taxon>Eukaryota</taxon>
        <taxon>Discoba</taxon>
        <taxon>Heterolobosea</taxon>
        <taxon>Tetramitia</taxon>
        <taxon>Eutetramitia</taxon>
        <taxon>Gruberellidae</taxon>
        <taxon>Stachyamoeba</taxon>
    </lineage>
</organism>
<keyword evidence="5 16" id="KW-0679">Respiratory chain</keyword>
<evidence type="ECO:0000256" key="7">
    <source>
        <dbReference type="ARBA" id="ARBA00022723"/>
    </source>
</evidence>
<dbReference type="InterPro" id="IPR005797">
    <property type="entry name" value="Cyt_b/b6_N"/>
</dbReference>
<feature type="transmembrane region" description="Helical" evidence="16">
    <location>
        <begin position="82"/>
        <end position="103"/>
    </location>
</feature>
<dbReference type="AlphaFoldDB" id="A0A0B5GCT5"/>
<dbReference type="Pfam" id="PF00033">
    <property type="entry name" value="Cytochrome_B"/>
    <property type="match status" value="1"/>
</dbReference>
<dbReference type="GO" id="GO:0016491">
    <property type="term" value="F:oxidoreductase activity"/>
    <property type="evidence" value="ECO:0007669"/>
    <property type="project" value="UniProtKB-UniRule"/>
</dbReference>
<dbReference type="PROSITE" id="PS51002">
    <property type="entry name" value="CYTB_NTER"/>
    <property type="match status" value="1"/>
</dbReference>
<dbReference type="GO" id="GO:0008121">
    <property type="term" value="F:quinol-cytochrome-c reductase activity"/>
    <property type="evidence" value="ECO:0007669"/>
    <property type="project" value="InterPro"/>
</dbReference>
<comment type="cofactor">
    <cofactor evidence="15">
        <name>heme</name>
        <dbReference type="ChEBI" id="CHEBI:30413"/>
    </cofactor>
    <text evidence="15">Binds 2 heme groups non-covalently.</text>
</comment>
<evidence type="ECO:0000256" key="12">
    <source>
        <dbReference type="ARBA" id="ARBA00023128"/>
    </source>
</evidence>
<dbReference type="Gene3D" id="1.20.810.10">
    <property type="entry name" value="Cytochrome Bc1 Complex, Chain C"/>
    <property type="match status" value="1"/>
</dbReference>
<reference evidence="19" key="1">
    <citation type="journal article" date="2014" name="Nucleic Acids Res.">
        <title>Widespread occurrence of organelle genome-encoded 5S rRNAs including permuted molecules.</title>
        <authorList>
            <person name="Valach M."/>
            <person name="Burger G."/>
            <person name="Gray M.W."/>
            <person name="Lang B.F."/>
        </authorList>
    </citation>
    <scope>NUCLEOTIDE SEQUENCE</scope>
    <source>
        <strain evidence="19">ATCC 50324</strain>
    </source>
</reference>
<feature type="binding site" description="axial binding residue" evidence="15">
    <location>
        <position position="102"/>
    </location>
    <ligand>
        <name>heme b</name>
        <dbReference type="ChEBI" id="CHEBI:60344"/>
        <label>b566</label>
    </ligand>
    <ligandPart>
        <name>Fe</name>
        <dbReference type="ChEBI" id="CHEBI:18248"/>
    </ligandPart>
</feature>
<feature type="transmembrane region" description="Helical" evidence="16">
    <location>
        <begin position="34"/>
        <end position="61"/>
    </location>
</feature>
<keyword evidence="13 16" id="KW-0472">Membrane</keyword>
<dbReference type="SUPFAM" id="SSF81342">
    <property type="entry name" value="Transmembrane di-heme cytochromes"/>
    <property type="match status" value="1"/>
</dbReference>
<feature type="transmembrane region" description="Helical" evidence="16">
    <location>
        <begin position="184"/>
        <end position="207"/>
    </location>
</feature>
<keyword evidence="3 16" id="KW-0813">Transport</keyword>
<evidence type="ECO:0000256" key="9">
    <source>
        <dbReference type="ARBA" id="ARBA00022982"/>
    </source>
</evidence>
<proteinExistence type="inferred from homology"/>
<dbReference type="PROSITE" id="PS51003">
    <property type="entry name" value="CYTB_CTER"/>
    <property type="match status" value="1"/>
</dbReference>
<evidence type="ECO:0000256" key="3">
    <source>
        <dbReference type="ARBA" id="ARBA00022448"/>
    </source>
</evidence>
<comment type="cofactor">
    <cofactor evidence="16">
        <name>heme b</name>
        <dbReference type="ChEBI" id="CHEBI:60344"/>
    </cofactor>
    <text evidence="16">Binds 2 heme groups non-covalently.</text>
</comment>
<keyword evidence="12 16" id="KW-0496">Mitochondrion</keyword>
<dbReference type="CDD" id="cd00290">
    <property type="entry name" value="cytochrome_b_C"/>
    <property type="match status" value="1"/>
</dbReference>
<evidence type="ECO:0000256" key="6">
    <source>
        <dbReference type="ARBA" id="ARBA00022692"/>
    </source>
</evidence>
<feature type="transmembrane region" description="Helical" evidence="16">
    <location>
        <begin position="228"/>
        <end position="254"/>
    </location>
</feature>
<name>A0A0B5GCT5_STALP</name>
<keyword evidence="19" id="KW-0560">Oxidoreductase</keyword>
<feature type="transmembrane region" description="Helical" evidence="16">
    <location>
        <begin position="296"/>
        <end position="315"/>
    </location>
</feature>
<feature type="transmembrane region" description="Helical" evidence="16">
    <location>
        <begin position="367"/>
        <end position="386"/>
    </location>
</feature>
<evidence type="ECO:0000256" key="16">
    <source>
        <dbReference type="RuleBase" id="RU362117"/>
    </source>
</evidence>
<dbReference type="SUPFAM" id="SSF81648">
    <property type="entry name" value="a domain/subunit of cytochrome bc1 complex (Ubiquinol-cytochrome c reductase)"/>
    <property type="match status" value="1"/>
</dbReference>
<comment type="similarity">
    <text evidence="16">Belongs to the cytochrome b family.</text>
</comment>
<dbReference type="InterPro" id="IPR027387">
    <property type="entry name" value="Cytb/b6-like_sf"/>
</dbReference>
<evidence type="ECO:0000256" key="5">
    <source>
        <dbReference type="ARBA" id="ARBA00022660"/>
    </source>
</evidence>
<dbReference type="PANTHER" id="PTHR19271">
    <property type="entry name" value="CYTOCHROME B"/>
    <property type="match status" value="1"/>
</dbReference>
<comment type="function">
    <text evidence="16">Component of the ubiquinol-cytochrome c reductase complex (complex III or cytochrome b-c1 complex) that is part of the mitochondrial respiratory chain. The b-c1 complex mediates electron transfer from ubiquinol to cytochrome c. Contributes to the generation of a proton gradient across the mitochondrial membrane that is then used for ATP synthesis.</text>
</comment>
<evidence type="ECO:0000256" key="4">
    <source>
        <dbReference type="ARBA" id="ARBA00022617"/>
    </source>
</evidence>
<evidence type="ECO:0000313" key="19">
    <source>
        <dbReference type="EMBL" id="AJF22901.1"/>
    </source>
</evidence>
<evidence type="ECO:0000256" key="15">
    <source>
        <dbReference type="PIRSR" id="PIRSR038885-2"/>
    </source>
</evidence>
<keyword evidence="7 15" id="KW-0479">Metal-binding</keyword>
<comment type="subcellular location">
    <subcellularLocation>
        <location evidence="1">Mitochondrion inner membrane</location>
        <topology evidence="1">Multi-pass membrane protein</topology>
    </subcellularLocation>
</comment>
<evidence type="ECO:0000256" key="8">
    <source>
        <dbReference type="ARBA" id="ARBA00022792"/>
    </source>
</evidence>
<evidence type="ECO:0000256" key="2">
    <source>
        <dbReference type="ARBA" id="ARBA00013531"/>
    </source>
</evidence>
<dbReference type="InterPro" id="IPR048260">
    <property type="entry name" value="Cytochrome_b_C_euk/bac"/>
</dbReference>
<evidence type="ECO:0000256" key="13">
    <source>
        <dbReference type="ARBA" id="ARBA00023136"/>
    </source>
</evidence>
<feature type="binding site" evidence="14">
    <location>
        <position position="208"/>
    </location>
    <ligand>
        <name>a ubiquinone</name>
        <dbReference type="ChEBI" id="CHEBI:16389"/>
    </ligand>
</feature>
<keyword evidence="9 16" id="KW-0249">Electron transport</keyword>
<dbReference type="InterPro" id="IPR005798">
    <property type="entry name" value="Cyt_b/b6_C"/>
</dbReference>
<dbReference type="EMBL" id="KP165388">
    <property type="protein sequence ID" value="AJF22901.1"/>
    <property type="molecule type" value="Genomic_DNA"/>
</dbReference>
<dbReference type="InterPro" id="IPR030689">
    <property type="entry name" value="Cytochrome_b"/>
</dbReference>
<dbReference type="PIRSF" id="PIRSF038885">
    <property type="entry name" value="COB"/>
    <property type="match status" value="1"/>
</dbReference>
<dbReference type="RefSeq" id="YP_009118164.1">
    <property type="nucleotide sequence ID" value="NC_026312.1"/>
</dbReference>
<feature type="binding site" description="axial binding residue" evidence="15">
    <location>
        <position position="203"/>
    </location>
    <ligand>
        <name>heme b</name>
        <dbReference type="ChEBI" id="CHEBI:60344"/>
        <label>b566</label>
    </ligand>
    <ligandPart>
        <name>Fe</name>
        <dbReference type="ChEBI" id="CHEBI:18248"/>
    </ligandPart>
</feature>
<feature type="domain" description="Cytochrome b/b6 N-terminal region profile" evidence="17">
    <location>
        <begin position="6"/>
        <end position="216"/>
    </location>
</feature>
<geneLocation type="mitochondrion" evidence="19"/>
<keyword evidence="4 15" id="KW-0349">Heme</keyword>
<feature type="binding site" description="axial binding residue" evidence="15">
    <location>
        <position position="189"/>
    </location>
    <ligand>
        <name>heme b</name>
        <dbReference type="ChEBI" id="CHEBI:60344"/>
        <label>b562</label>
    </ligand>
    <ligandPart>
        <name>Fe</name>
        <dbReference type="ChEBI" id="CHEBI:18248"/>
    </ligandPart>
</feature>